<dbReference type="InterPro" id="IPR016169">
    <property type="entry name" value="FAD-bd_PCMH_sub2"/>
</dbReference>
<dbReference type="EMBL" id="QGMH01000186">
    <property type="protein sequence ID" value="TVY23358.1"/>
    <property type="molecule type" value="Genomic_DNA"/>
</dbReference>
<evidence type="ECO:0000313" key="7">
    <source>
        <dbReference type="EMBL" id="TVY23358.1"/>
    </source>
</evidence>
<proteinExistence type="inferred from homology"/>
<dbReference type="OrthoDB" id="2151789at2759"/>
<gene>
    <name evidence="7" type="ORF">LHYA1_G008207</name>
</gene>
<accession>A0A8H8QVA5</accession>
<evidence type="ECO:0000256" key="4">
    <source>
        <dbReference type="ARBA" id="ARBA00023002"/>
    </source>
</evidence>
<evidence type="ECO:0000256" key="5">
    <source>
        <dbReference type="SAM" id="SignalP"/>
    </source>
</evidence>
<dbReference type="GO" id="GO:0016491">
    <property type="term" value="F:oxidoreductase activity"/>
    <property type="evidence" value="ECO:0007669"/>
    <property type="project" value="UniProtKB-KW"/>
</dbReference>
<dbReference type="InterPro" id="IPR036318">
    <property type="entry name" value="FAD-bd_PCMH-like_sf"/>
</dbReference>
<dbReference type="GO" id="GO:0071949">
    <property type="term" value="F:FAD binding"/>
    <property type="evidence" value="ECO:0007669"/>
    <property type="project" value="InterPro"/>
</dbReference>
<dbReference type="Gene3D" id="3.30.465.10">
    <property type="match status" value="1"/>
</dbReference>
<evidence type="ECO:0000256" key="2">
    <source>
        <dbReference type="ARBA" id="ARBA00022630"/>
    </source>
</evidence>
<dbReference type="Proteomes" id="UP000431533">
    <property type="component" value="Unassembled WGS sequence"/>
</dbReference>
<evidence type="ECO:0000256" key="3">
    <source>
        <dbReference type="ARBA" id="ARBA00022827"/>
    </source>
</evidence>
<dbReference type="RefSeq" id="XP_031002146.1">
    <property type="nucleotide sequence ID" value="XM_031153127.1"/>
</dbReference>
<dbReference type="InterPro" id="IPR006094">
    <property type="entry name" value="Oxid_FAD_bind_N"/>
</dbReference>
<dbReference type="PANTHER" id="PTHR42973:SF13">
    <property type="entry name" value="FAD-BINDING PCMH-TYPE DOMAIN-CONTAINING PROTEIN"/>
    <property type="match status" value="1"/>
</dbReference>
<dbReference type="AlphaFoldDB" id="A0A8H8QVA5"/>
<dbReference type="PROSITE" id="PS51387">
    <property type="entry name" value="FAD_PCMH"/>
    <property type="match status" value="1"/>
</dbReference>
<protein>
    <submittedName>
        <fullName evidence="7">Putative FAD-linked oxidoreductase</fullName>
    </submittedName>
</protein>
<evidence type="ECO:0000256" key="1">
    <source>
        <dbReference type="ARBA" id="ARBA00005466"/>
    </source>
</evidence>
<keyword evidence="3" id="KW-0274">FAD</keyword>
<keyword evidence="2" id="KW-0285">Flavoprotein</keyword>
<dbReference type="GeneID" id="41988405"/>
<reference evidence="7 8" key="1">
    <citation type="submission" date="2018-05" db="EMBL/GenBank/DDBJ databases">
        <title>Genome sequencing and assembly of the regulated plant pathogen Lachnellula willkommii and related sister species for the development of diagnostic species identification markers.</title>
        <authorList>
            <person name="Giroux E."/>
            <person name="Bilodeau G."/>
        </authorList>
    </citation>
    <scope>NUCLEOTIDE SEQUENCE [LARGE SCALE GENOMIC DNA]</scope>
    <source>
        <strain evidence="7 8">CBS 185.66</strain>
    </source>
</reference>
<dbReference type="InterPro" id="IPR016166">
    <property type="entry name" value="FAD-bd_PCMH"/>
</dbReference>
<dbReference type="PANTHER" id="PTHR42973">
    <property type="entry name" value="BINDING OXIDOREDUCTASE, PUTATIVE (AFU_ORTHOLOGUE AFUA_1G17690)-RELATED"/>
    <property type="match status" value="1"/>
</dbReference>
<comment type="similarity">
    <text evidence="1">Belongs to the oxygen-dependent FAD-linked oxidoreductase family.</text>
</comment>
<keyword evidence="5" id="KW-0732">Signal</keyword>
<dbReference type="SUPFAM" id="SSF56176">
    <property type="entry name" value="FAD-binding/transporter-associated domain-like"/>
    <property type="match status" value="1"/>
</dbReference>
<feature type="chain" id="PRO_5034112877" evidence="5">
    <location>
        <begin position="23"/>
        <end position="547"/>
    </location>
</feature>
<keyword evidence="4" id="KW-0560">Oxidoreductase</keyword>
<evidence type="ECO:0000259" key="6">
    <source>
        <dbReference type="PROSITE" id="PS51387"/>
    </source>
</evidence>
<sequence length="547" mass="58606">MFSLPSPCSALIAATYFLTVSATTVSSNTTAACTAISVSSIETLSLSSDALNSDYVTAKDHYWSAANADLSPACAVFPTSAEDVSTIVSALLQYPDVTFAVKSGGHNPNVGWSSVDGGVLIVMSNLGNTTFNPGDNTANIGPGARWKDVIGALEPYGVAVVSGRLGDVGVAGLTLGGGLSFLSGQYGLVCDNVVNYEVVLANASIVNANATSHPDLFFALKGGGNQFGQHFLPPFQPTTNNHRYRYIFHDENTSHWYQRPSLGRYPLVRRTYAEQIINATQAFTETYVDHPKAAVIVTGEVAIDTLLEIFVVFFFYDGESVPDGIFDAFNAIPTISDDAKTRTYSDLLNGDDNTNLYGLRYLIRGATLPNLPAPTGATLLQTHYDTWKSYVLLNSPLHPGFIFSLAFQPLPAIIPAASAAAGGNALGMDARNGDFMWMEYDISWLTALGDEDAHATAINITATAKEQVADVYGGRGLVNSHWEEGGASVGEGDGKGGENLYFLNDAMYDQETLQSYGEGNYEKLTQVHRDVDPEALFWGRTGGFKFT</sequence>
<name>A0A8H8QVA5_9HELO</name>
<comment type="caution">
    <text evidence="7">The sequence shown here is derived from an EMBL/GenBank/DDBJ whole genome shotgun (WGS) entry which is preliminary data.</text>
</comment>
<keyword evidence="8" id="KW-1185">Reference proteome</keyword>
<feature type="signal peptide" evidence="5">
    <location>
        <begin position="1"/>
        <end position="22"/>
    </location>
</feature>
<organism evidence="7 8">
    <name type="scientific">Lachnellula hyalina</name>
    <dbReference type="NCBI Taxonomy" id="1316788"/>
    <lineage>
        <taxon>Eukaryota</taxon>
        <taxon>Fungi</taxon>
        <taxon>Dikarya</taxon>
        <taxon>Ascomycota</taxon>
        <taxon>Pezizomycotina</taxon>
        <taxon>Leotiomycetes</taxon>
        <taxon>Helotiales</taxon>
        <taxon>Lachnaceae</taxon>
        <taxon>Lachnellula</taxon>
    </lineage>
</organism>
<feature type="domain" description="FAD-binding PCMH-type" evidence="6">
    <location>
        <begin position="68"/>
        <end position="238"/>
    </location>
</feature>
<evidence type="ECO:0000313" key="8">
    <source>
        <dbReference type="Proteomes" id="UP000431533"/>
    </source>
</evidence>
<dbReference type="InterPro" id="IPR050416">
    <property type="entry name" value="FAD-linked_Oxidoreductase"/>
</dbReference>
<dbReference type="Pfam" id="PF01565">
    <property type="entry name" value="FAD_binding_4"/>
    <property type="match status" value="1"/>
</dbReference>